<dbReference type="GeneID" id="100211397"/>
<dbReference type="PROSITE" id="PS50850">
    <property type="entry name" value="MFS"/>
    <property type="match status" value="1"/>
</dbReference>
<dbReference type="RefSeq" id="XP_065670243.1">
    <property type="nucleotide sequence ID" value="XM_065814171.1"/>
</dbReference>
<feature type="transmembrane region" description="Helical" evidence="5">
    <location>
        <begin position="326"/>
        <end position="345"/>
    </location>
</feature>
<protein>
    <submittedName>
        <fullName evidence="8">Proton-coupled folate transporter</fullName>
    </submittedName>
</protein>
<dbReference type="PANTHER" id="PTHR23507:SF1">
    <property type="entry name" value="FI18259P1-RELATED"/>
    <property type="match status" value="1"/>
</dbReference>
<sequence>MKKIGYVEPILCAYFFNIGMDMFTSKQLIFKKVCIKRFNDTYCDVISQSSNNSFKDDINFLHNETAEWDLYLNIARTLPAVFVTVFLGTWSDKVGRKMVIILPVLGDMAGFLFFLISSIYLELSLYYLIIACLISGFFGNFTAMLQATCAYVADVSLVEERTTRIAFLEFMNHFGRIMSPAIAGVLIQKKGFTAVYITLVVISSFQLIYWFFLKESRQFDVCIVDNKFKELVKFQRIKDALNVFFKKRDKSHRVLFYLLVGAFILDLFVLMGILSILVLYFLHFPLNLSSSQIGYFFMEMNAARALGVLVMNTILIKYFHWRDFSFIILCGISYIGFSLFIALSSKIWHTFAAGALAVFTSVGMPATRSALSKITNSEEQGCMFSMFSCLEVLVVLAAGTMYNAVYEHTVDALPSLIFYIMVGLAAVLTGIGITLVRTDASGKYDTLFPDFFADSHNSQK</sequence>
<dbReference type="Proteomes" id="UP001652625">
    <property type="component" value="Chromosome 12"/>
</dbReference>
<feature type="transmembrane region" description="Helical" evidence="5">
    <location>
        <begin position="193"/>
        <end position="213"/>
    </location>
</feature>
<keyword evidence="7" id="KW-1185">Reference proteome</keyword>
<feature type="transmembrane region" description="Helical" evidence="5">
    <location>
        <begin position="416"/>
        <end position="436"/>
    </location>
</feature>
<proteinExistence type="predicted"/>
<dbReference type="InterPro" id="IPR036259">
    <property type="entry name" value="MFS_trans_sf"/>
</dbReference>
<feature type="transmembrane region" description="Helical" evidence="5">
    <location>
        <begin position="126"/>
        <end position="153"/>
    </location>
</feature>
<keyword evidence="4 5" id="KW-0472">Membrane</keyword>
<evidence type="ECO:0000256" key="2">
    <source>
        <dbReference type="ARBA" id="ARBA00022692"/>
    </source>
</evidence>
<dbReference type="InterPro" id="IPR020846">
    <property type="entry name" value="MFS_dom"/>
</dbReference>
<dbReference type="PANTHER" id="PTHR23507">
    <property type="entry name" value="ZGC:174356"/>
    <property type="match status" value="1"/>
</dbReference>
<name>A0ABM4D7F9_HYDVU</name>
<dbReference type="InterPro" id="IPR011701">
    <property type="entry name" value="MFS"/>
</dbReference>
<comment type="subcellular location">
    <subcellularLocation>
        <location evidence="1">Membrane</location>
        <topology evidence="1">Multi-pass membrane protein</topology>
    </subcellularLocation>
</comment>
<evidence type="ECO:0000313" key="8">
    <source>
        <dbReference type="RefSeq" id="XP_065670243.1"/>
    </source>
</evidence>
<feature type="transmembrane region" description="Helical" evidence="5">
    <location>
        <begin position="383"/>
        <end position="404"/>
    </location>
</feature>
<evidence type="ECO:0000256" key="1">
    <source>
        <dbReference type="ARBA" id="ARBA00004141"/>
    </source>
</evidence>
<keyword evidence="3 5" id="KW-1133">Transmembrane helix</keyword>
<feature type="transmembrane region" description="Helical" evidence="5">
    <location>
        <begin position="254"/>
        <end position="282"/>
    </location>
</feature>
<evidence type="ECO:0000256" key="3">
    <source>
        <dbReference type="ARBA" id="ARBA00022989"/>
    </source>
</evidence>
<accession>A0ABM4D7F9</accession>
<feature type="transmembrane region" description="Helical" evidence="5">
    <location>
        <begin position="302"/>
        <end position="319"/>
    </location>
</feature>
<keyword evidence="2 5" id="KW-0812">Transmembrane</keyword>
<gene>
    <name evidence="8" type="primary">LOC100211397</name>
</gene>
<feature type="transmembrane region" description="Helical" evidence="5">
    <location>
        <begin position="165"/>
        <end position="187"/>
    </location>
</feature>
<organism evidence="7 8">
    <name type="scientific">Hydra vulgaris</name>
    <name type="common">Hydra</name>
    <name type="synonym">Hydra attenuata</name>
    <dbReference type="NCBI Taxonomy" id="6087"/>
    <lineage>
        <taxon>Eukaryota</taxon>
        <taxon>Metazoa</taxon>
        <taxon>Cnidaria</taxon>
        <taxon>Hydrozoa</taxon>
        <taxon>Hydroidolina</taxon>
        <taxon>Anthoathecata</taxon>
        <taxon>Aplanulata</taxon>
        <taxon>Hydridae</taxon>
        <taxon>Hydra</taxon>
    </lineage>
</organism>
<dbReference type="Pfam" id="PF07690">
    <property type="entry name" value="MFS_1"/>
    <property type="match status" value="1"/>
</dbReference>
<feature type="transmembrane region" description="Helical" evidence="5">
    <location>
        <begin position="351"/>
        <end position="371"/>
    </location>
</feature>
<evidence type="ECO:0000259" key="6">
    <source>
        <dbReference type="PROSITE" id="PS50850"/>
    </source>
</evidence>
<reference evidence="8" key="1">
    <citation type="submission" date="2025-08" db="UniProtKB">
        <authorList>
            <consortium name="RefSeq"/>
        </authorList>
    </citation>
    <scope>IDENTIFICATION</scope>
</reference>
<evidence type="ECO:0000313" key="7">
    <source>
        <dbReference type="Proteomes" id="UP001652625"/>
    </source>
</evidence>
<dbReference type="SUPFAM" id="SSF103473">
    <property type="entry name" value="MFS general substrate transporter"/>
    <property type="match status" value="1"/>
</dbReference>
<feature type="transmembrane region" description="Helical" evidence="5">
    <location>
        <begin position="99"/>
        <end position="120"/>
    </location>
</feature>
<evidence type="ECO:0000256" key="5">
    <source>
        <dbReference type="SAM" id="Phobius"/>
    </source>
</evidence>
<feature type="domain" description="Major facilitator superfamily (MFS) profile" evidence="6">
    <location>
        <begin position="7"/>
        <end position="441"/>
    </location>
</feature>
<dbReference type="Gene3D" id="1.20.1250.20">
    <property type="entry name" value="MFS general substrate transporter like domains"/>
    <property type="match status" value="1"/>
</dbReference>
<evidence type="ECO:0000256" key="4">
    <source>
        <dbReference type="ARBA" id="ARBA00023136"/>
    </source>
</evidence>